<evidence type="ECO:0000313" key="4">
    <source>
        <dbReference type="Proteomes" id="UP001055247"/>
    </source>
</evidence>
<evidence type="ECO:0000256" key="1">
    <source>
        <dbReference type="SAM" id="MobiDB-lite"/>
    </source>
</evidence>
<gene>
    <name evidence="3" type="ORF">BHAOGJBA_1659</name>
</gene>
<dbReference type="GO" id="GO:0003677">
    <property type="term" value="F:DNA binding"/>
    <property type="evidence" value="ECO:0007669"/>
    <property type="project" value="InterPro"/>
</dbReference>
<name>A0AAV4ZI51_9HYPH</name>
<feature type="region of interest" description="Disordered" evidence="1">
    <location>
        <begin position="42"/>
        <end position="61"/>
    </location>
</feature>
<reference evidence="3" key="1">
    <citation type="journal article" date="2016" name="Front. Microbiol.">
        <title>Genome Sequence of the Piezophilic, Mesophilic Sulfate-Reducing Bacterium Desulfovibrio indicus J2T.</title>
        <authorList>
            <person name="Cao J."/>
            <person name="Maignien L."/>
            <person name="Shao Z."/>
            <person name="Alain K."/>
            <person name="Jebbar M."/>
        </authorList>
    </citation>
    <scope>NUCLEOTIDE SEQUENCE</scope>
    <source>
        <strain evidence="3">DSM 16372</strain>
    </source>
</reference>
<feature type="domain" description="Transposase IS4-like" evidence="2">
    <location>
        <begin position="8"/>
        <end position="74"/>
    </location>
</feature>
<dbReference type="EMBL" id="BPQO01000006">
    <property type="protein sequence ID" value="GJD88146.1"/>
    <property type="molecule type" value="Genomic_DNA"/>
</dbReference>
<dbReference type="Proteomes" id="UP001055247">
    <property type="component" value="Unassembled WGS sequence"/>
</dbReference>
<comment type="caution">
    <text evidence="3">The sequence shown here is derived from an EMBL/GenBank/DDBJ whole genome shotgun (WGS) entry which is preliminary data.</text>
</comment>
<dbReference type="GO" id="GO:0004803">
    <property type="term" value="F:transposase activity"/>
    <property type="evidence" value="ECO:0007669"/>
    <property type="project" value="InterPro"/>
</dbReference>
<reference evidence="3" key="2">
    <citation type="submission" date="2021-08" db="EMBL/GenBank/DDBJ databases">
        <authorList>
            <person name="Tani A."/>
            <person name="Ola A."/>
            <person name="Ogura Y."/>
            <person name="Katsura K."/>
            <person name="Hayashi T."/>
        </authorList>
    </citation>
    <scope>NUCLEOTIDE SEQUENCE</scope>
    <source>
        <strain evidence="3">DSM 16372</strain>
    </source>
</reference>
<protein>
    <recommendedName>
        <fullName evidence="2">Transposase IS4-like domain-containing protein</fullName>
    </recommendedName>
</protein>
<dbReference type="GO" id="GO:0006313">
    <property type="term" value="P:DNA transposition"/>
    <property type="evidence" value="ECO:0007669"/>
    <property type="project" value="InterPro"/>
</dbReference>
<evidence type="ECO:0000313" key="3">
    <source>
        <dbReference type="EMBL" id="GJD88146.1"/>
    </source>
</evidence>
<dbReference type="Pfam" id="PF01609">
    <property type="entry name" value="DDE_Tnp_1"/>
    <property type="match status" value="1"/>
</dbReference>
<organism evidence="3 4">
    <name type="scientific">Methylobacterium hispanicum</name>
    <dbReference type="NCBI Taxonomy" id="270350"/>
    <lineage>
        <taxon>Bacteria</taxon>
        <taxon>Pseudomonadati</taxon>
        <taxon>Pseudomonadota</taxon>
        <taxon>Alphaproteobacteria</taxon>
        <taxon>Hyphomicrobiales</taxon>
        <taxon>Methylobacteriaceae</taxon>
        <taxon>Methylobacterium</taxon>
    </lineage>
</organism>
<sequence length="106" mass="11846">MLSSPTTCLVVDARATPLGLRLTGANCHDSRMLAATLDAVPGVRTGRPGRQRREPDKLHADKGYDHRRCLDGSRCRRDSASYRRTAFTPSIWRSSCCSEPRSRCRN</sequence>
<keyword evidence="4" id="KW-1185">Reference proteome</keyword>
<feature type="compositionally biased region" description="Basic and acidic residues" evidence="1">
    <location>
        <begin position="51"/>
        <end position="61"/>
    </location>
</feature>
<evidence type="ECO:0000259" key="2">
    <source>
        <dbReference type="Pfam" id="PF01609"/>
    </source>
</evidence>
<dbReference type="AlphaFoldDB" id="A0AAV4ZI51"/>
<proteinExistence type="predicted"/>
<accession>A0AAV4ZI51</accession>
<dbReference type="InterPro" id="IPR002559">
    <property type="entry name" value="Transposase_11"/>
</dbReference>